<dbReference type="Pfam" id="PF13289">
    <property type="entry name" value="SIR2_2"/>
    <property type="match status" value="1"/>
</dbReference>
<accession>A0ABP7EQZ7</accession>
<gene>
    <name evidence="1" type="ORF">GCM10022204_45780</name>
</gene>
<dbReference type="Proteomes" id="UP001500051">
    <property type="component" value="Unassembled WGS sequence"/>
</dbReference>
<proteinExistence type="predicted"/>
<comment type="caution">
    <text evidence="1">The sequence shown here is derived from an EMBL/GenBank/DDBJ whole genome shotgun (WGS) entry which is preliminary data.</text>
</comment>
<dbReference type="EMBL" id="BAAAYX010000041">
    <property type="protein sequence ID" value="GAA3720595.1"/>
    <property type="molecule type" value="Genomic_DNA"/>
</dbReference>
<organism evidence="1 2">
    <name type="scientific">Microlunatus aurantiacus</name>
    <dbReference type="NCBI Taxonomy" id="446786"/>
    <lineage>
        <taxon>Bacteria</taxon>
        <taxon>Bacillati</taxon>
        <taxon>Actinomycetota</taxon>
        <taxon>Actinomycetes</taxon>
        <taxon>Propionibacteriales</taxon>
        <taxon>Propionibacteriaceae</taxon>
        <taxon>Microlunatus</taxon>
    </lineage>
</organism>
<sequence>MEHDAERVTRELAGKLSTRARHVCVLLGAGASVAAGLPTIAELEKLVEAALPEDLQVLYAAQRPGRNLEQTLSRIRKIRNLLDPGETLGGMDVNQARRLDSAICSAVTEAVDATGRDVSAFTYLASWAGRMETHRPIEIFTVNYDLLIEAGLEEVGVPYFDGFVGGVKGRFAPELIEPSEGRPETRLPVGFVRLWKLHGSTNWKSTTINSRTEVVRTARAGGDAVAIYPSDEKYDDSRRLPFVALMDRFRRALVEPETLTLVCGYSWGDEHLNEMLFDAAQRHPRSEIVALCFGVVPPAVAQRAASTRNLMALSPEQGIIDGQLGTWISGADIPGVFESGRYLLGDFARTSAFLARQVGIDELSA</sequence>
<evidence type="ECO:0000313" key="1">
    <source>
        <dbReference type="EMBL" id="GAA3720595.1"/>
    </source>
</evidence>
<reference evidence="2" key="1">
    <citation type="journal article" date="2019" name="Int. J. Syst. Evol. Microbiol.">
        <title>The Global Catalogue of Microorganisms (GCM) 10K type strain sequencing project: providing services to taxonomists for standard genome sequencing and annotation.</title>
        <authorList>
            <consortium name="The Broad Institute Genomics Platform"/>
            <consortium name="The Broad Institute Genome Sequencing Center for Infectious Disease"/>
            <person name="Wu L."/>
            <person name="Ma J."/>
        </authorList>
    </citation>
    <scope>NUCLEOTIDE SEQUENCE [LARGE SCALE GENOMIC DNA]</scope>
    <source>
        <strain evidence="2">JCM 16548</strain>
    </source>
</reference>
<protein>
    <submittedName>
        <fullName evidence="1">SIR2 family protein</fullName>
    </submittedName>
</protein>
<keyword evidence="2" id="KW-1185">Reference proteome</keyword>
<name>A0ABP7EQZ7_9ACTN</name>
<evidence type="ECO:0000313" key="2">
    <source>
        <dbReference type="Proteomes" id="UP001500051"/>
    </source>
</evidence>